<feature type="compositionally biased region" description="Polar residues" evidence="2">
    <location>
        <begin position="17"/>
        <end position="28"/>
    </location>
</feature>
<comment type="caution">
    <text evidence="4">The sequence shown here is derived from an EMBL/GenBank/DDBJ whole genome shotgun (WGS) entry which is preliminary data.</text>
</comment>
<dbReference type="STRING" id="398673.A0A2P4ZRW3"/>
<feature type="compositionally biased region" description="Basic and acidic residues" evidence="2">
    <location>
        <begin position="1"/>
        <end position="16"/>
    </location>
</feature>
<sequence length="1583" mass="180444">MHRRFLSREFWREKKQSLSSQRNSPGDTSQHRTIEEEHNQGQNNQDNEEQNSQDESKDNFAKKAIPIRSDHKIQDATKIAARELWKTAFKNIEQQHSELMKKFKELMITELNTMGYSKSTDLDVQNDWDVMEIFISRQAASVLNPKKEKLYNGLDEAVRILKGIIEMINEPIKLIPQAAAPWAGVNIAVTLISNPVMERKANLDGSQAVLEKLRWYQEIAGYLFQNYEEELSILRQRELLREKMIDYFQKLLLYQIRSILLLHTNSILVAFRGAVKLDDWDRYMKEIQNAETELDYKIEHFERRKEREEQSQLQMDKIRNACLNALGVSDPKYDRKRILRDKGGLVSSCCDWIRPQQESGQGILLDWLGNPDQNIFWITGKAGKGKTMLMCDLIQWLEESRRSKPLFYFFCEISKSQTTEYNAAAIRGLIYAIVSENKQLTRYIQAEWEKNNSLFKDTNAQLTAYEILKATLTDDWMKGATIFVDALDECGADLDLLIEIIKSTPNIKWVVSSRSNTSSVDEKLFNITQCRKISLDDMSDAVSAAVTLYIKKQVQHLKEKKGYEDEKSDEIELYLTSHSEGTFLWAALACKELRDPDANENDALEVLKSFPRGLDSMYERMMQKIQTAHEERRKLFEVILSINLVVSRAVTLDEFLRLVSSSRKSNLFKGVQHLKQMVEKCGHFFTISHSDDGSSSSGSIINFVHKSAKDYLLEKKVENIPLPGIHYNIFEQCVKQMRNSLKRDMLSLKHPGATAPKEHSGFLQLNSIAYACTSWAEHIKCVNHAEDTCIKYETSISEFLGKHFLHWMEALSLLGKLPVGVLALHDIKNFTDNHGMQKLSELVMDAYKFFLTFQSAIEKFPLQVYASALLFSPSGSLIKSLYAEQIPKWATIRYGLNDRWPFHLHAVDNLSRGRKVCFSEDGCKFISASTSDVDIRDTVTFACLRQFHVPLHRDLVEQVELSTNGTKVAWISSTLGLVKILDTAIGTLVDIPNISKSHFSSHKVAFSKMGDRLAVSQSDHIEVWDTINGSLLCRIPTGSRNGFGFCFLGASSNLASFTYEFGEPVHIWCTEPGHLMDQIPQESAIYALEPFLNNSSRLLSLSRPRNVRIWDVVSKQSVFKFEFSNPSARYISQSTTISPDGDFIVDCFDFKEIHVFDLKEQTSFQLEGSHYLGATFSSDSKLLAIQSKYEVWIWDIVSRTVIFKLNEWGATKGSVAFSPDGRFLAMNTCFGCTKVWDISAKNLELIKTTEDNIDTIVRFSTVSFSRDGKWLAVVSKNKSGIGLWDNTGVIVCVRANIENVEKIAFSWNGAVLAFGTIDGKFGVINMAREPSKRNSSSRILSSDNGDIVRHLEFSKDDSLLAIIQGRVLWFFDIKTGYHRKAESPTTNHFSNFCDVKFHDNRLAVSIVGGGDIQIWNPTAGVCLKEILVEGPRPQYVKNFAAIDIRLFQGSLQIVSTSDEKGGALNIIDVNTEKRIRSFENQRCDVLKFGPDNNTIIHSDRGNIDLDQFDLSLDQITSEETEIVYQDYGVHDSWVMKDNRPIIWIPPEYQRKRGKLAIGKSQIAIVCQTGHLLFIDFIDESMPF</sequence>
<evidence type="ECO:0000313" key="5">
    <source>
        <dbReference type="Proteomes" id="UP000054821"/>
    </source>
</evidence>
<dbReference type="SUPFAM" id="SSF82171">
    <property type="entry name" value="DPP6 N-terminal domain-like"/>
    <property type="match status" value="1"/>
</dbReference>
<evidence type="ECO:0000256" key="1">
    <source>
        <dbReference type="ARBA" id="ARBA00022737"/>
    </source>
</evidence>
<dbReference type="InterPro" id="IPR015943">
    <property type="entry name" value="WD40/YVTN_repeat-like_dom_sf"/>
</dbReference>
<dbReference type="InterPro" id="IPR031359">
    <property type="entry name" value="NACHT_N"/>
</dbReference>
<evidence type="ECO:0000256" key="2">
    <source>
        <dbReference type="SAM" id="MobiDB-lite"/>
    </source>
</evidence>
<dbReference type="PROSITE" id="PS50837">
    <property type="entry name" value="NACHT"/>
    <property type="match status" value="1"/>
</dbReference>
<organism evidence="4 5">
    <name type="scientific">Trichoderma gamsii</name>
    <dbReference type="NCBI Taxonomy" id="398673"/>
    <lineage>
        <taxon>Eukaryota</taxon>
        <taxon>Fungi</taxon>
        <taxon>Dikarya</taxon>
        <taxon>Ascomycota</taxon>
        <taxon>Pezizomycotina</taxon>
        <taxon>Sordariomycetes</taxon>
        <taxon>Hypocreomycetidae</taxon>
        <taxon>Hypocreales</taxon>
        <taxon>Hypocreaceae</taxon>
        <taxon>Trichoderma</taxon>
    </lineage>
</organism>
<dbReference type="Proteomes" id="UP000054821">
    <property type="component" value="Unassembled WGS sequence"/>
</dbReference>
<dbReference type="SUPFAM" id="SSF52540">
    <property type="entry name" value="P-loop containing nucleoside triphosphate hydrolases"/>
    <property type="match status" value="1"/>
</dbReference>
<evidence type="ECO:0000259" key="3">
    <source>
        <dbReference type="PROSITE" id="PS50837"/>
    </source>
</evidence>
<dbReference type="InterPro" id="IPR001680">
    <property type="entry name" value="WD40_rpt"/>
</dbReference>
<dbReference type="InterPro" id="IPR007111">
    <property type="entry name" value="NACHT_NTPase"/>
</dbReference>
<protein>
    <recommendedName>
        <fullName evidence="3">NACHT domain-containing protein</fullName>
    </recommendedName>
</protein>
<dbReference type="InterPro" id="IPR027417">
    <property type="entry name" value="P-loop_NTPase"/>
</dbReference>
<dbReference type="SUPFAM" id="SSF69322">
    <property type="entry name" value="Tricorn protease domain 2"/>
    <property type="match status" value="1"/>
</dbReference>
<accession>A0A2P4ZRW3</accession>
<dbReference type="RefSeq" id="XP_024405908.1">
    <property type="nucleotide sequence ID" value="XM_024549323.1"/>
</dbReference>
<dbReference type="InterPro" id="IPR056884">
    <property type="entry name" value="NPHP3-like_N"/>
</dbReference>
<dbReference type="SMART" id="SM00320">
    <property type="entry name" value="WD40"/>
    <property type="match status" value="7"/>
</dbReference>
<dbReference type="Pfam" id="PF24883">
    <property type="entry name" value="NPHP3_N"/>
    <property type="match status" value="1"/>
</dbReference>
<keyword evidence="1" id="KW-0677">Repeat</keyword>
<gene>
    <name evidence="4" type="ORF">TGAM01_v203981</name>
</gene>
<dbReference type="GeneID" id="29980612"/>
<dbReference type="PANTHER" id="PTHR10039">
    <property type="entry name" value="AMELOGENIN"/>
    <property type="match status" value="1"/>
</dbReference>
<dbReference type="EMBL" id="JPDN02000011">
    <property type="protein sequence ID" value="PON27032.1"/>
    <property type="molecule type" value="Genomic_DNA"/>
</dbReference>
<keyword evidence="5" id="KW-1185">Reference proteome</keyword>
<dbReference type="PANTHER" id="PTHR10039:SF17">
    <property type="entry name" value="FUNGAL STAND N-TERMINAL GOODBYE DOMAIN-CONTAINING PROTEIN-RELATED"/>
    <property type="match status" value="1"/>
</dbReference>
<name>A0A2P4ZRW3_9HYPO</name>
<dbReference type="Gene3D" id="2.130.10.10">
    <property type="entry name" value="YVTN repeat-like/Quinoprotein amine dehydrogenase"/>
    <property type="match status" value="3"/>
</dbReference>
<evidence type="ECO:0000313" key="4">
    <source>
        <dbReference type="EMBL" id="PON27032.1"/>
    </source>
</evidence>
<feature type="compositionally biased region" description="Basic and acidic residues" evidence="2">
    <location>
        <begin position="29"/>
        <end position="39"/>
    </location>
</feature>
<feature type="domain" description="NACHT" evidence="3">
    <location>
        <begin position="374"/>
        <end position="516"/>
    </location>
</feature>
<dbReference type="Gene3D" id="3.40.50.300">
    <property type="entry name" value="P-loop containing nucleotide triphosphate hydrolases"/>
    <property type="match status" value="1"/>
</dbReference>
<proteinExistence type="predicted"/>
<reference evidence="4 5" key="1">
    <citation type="journal article" date="2016" name="Genome Announc.">
        <title>Draft Whole-Genome Sequence of Trichoderma gamsii T6085, a Promising Biocontrol Agent of Fusarium Head Blight on Wheat.</title>
        <authorList>
            <person name="Baroncelli R."/>
            <person name="Zapparata A."/>
            <person name="Piaggeschi G."/>
            <person name="Sarrocco S."/>
            <person name="Vannacci G."/>
        </authorList>
    </citation>
    <scope>NUCLEOTIDE SEQUENCE [LARGE SCALE GENOMIC DNA]</scope>
    <source>
        <strain evidence="4 5">T6085</strain>
    </source>
</reference>
<feature type="region of interest" description="Disordered" evidence="2">
    <location>
        <begin position="1"/>
        <end position="67"/>
    </location>
</feature>
<dbReference type="Pfam" id="PF17100">
    <property type="entry name" value="NACHT_N"/>
    <property type="match status" value="1"/>
</dbReference>